<dbReference type="InterPro" id="IPR012674">
    <property type="entry name" value="Calycin"/>
</dbReference>
<dbReference type="Gene3D" id="2.40.128.20">
    <property type="match status" value="1"/>
</dbReference>
<keyword evidence="1" id="KW-1133">Transmembrane helix</keyword>
<reference evidence="2" key="2">
    <citation type="journal article" date="2015" name="J. Proteomics">
        <title>Sexual differences in the sialomes of the zebra tick, Rhipicephalus pulchellus.</title>
        <authorList>
            <person name="Tan A.W."/>
            <person name="Francischetti I.M."/>
            <person name="Slovak M."/>
            <person name="Kini R.M."/>
            <person name="Ribeiro J.M."/>
        </authorList>
    </citation>
    <scope>NUCLEOTIDE SEQUENCE</scope>
    <source>
        <tissue evidence="2">Salivary gland</tissue>
    </source>
</reference>
<dbReference type="EMBL" id="GACK01000779">
    <property type="protein sequence ID" value="JAA64255.1"/>
    <property type="molecule type" value="mRNA"/>
</dbReference>
<protein>
    <submittedName>
        <fullName evidence="2">Putative secreted protein</fullName>
    </submittedName>
</protein>
<sequence length="223" mass="25098">WSYNSSTTNIVATIPTVITRSEGTAQAYSEKGKMKMLLSCIPALCTFAVILLATLAPSSQNRPSYILPANNTATIYLVGYSAQLNNSKLTCVHANYSHRIGNLVNWTLWFNYNDEEKGNKSDMIGIPFEVRIPKNPLFDPLEVNATGFLKDYTNAQPNYTILHFDNSSMILANKRATYSEQAICSVWVTMETAKTKRLPEVTDMYVRSNCRNMSYVWYPSACE</sequence>
<feature type="non-terminal residue" evidence="2">
    <location>
        <position position="1"/>
    </location>
</feature>
<keyword evidence="1" id="KW-0812">Transmembrane</keyword>
<feature type="transmembrane region" description="Helical" evidence="1">
    <location>
        <begin position="36"/>
        <end position="56"/>
    </location>
</feature>
<proteinExistence type="evidence at transcript level"/>
<evidence type="ECO:0000313" key="2">
    <source>
        <dbReference type="EMBL" id="JAA64255.1"/>
    </source>
</evidence>
<organism evidence="2">
    <name type="scientific">Rhipicephalus pulchellus</name>
    <name type="common">Yellow backed tick</name>
    <name type="synonym">Dermacentor pulchellus</name>
    <dbReference type="NCBI Taxonomy" id="72859"/>
    <lineage>
        <taxon>Eukaryota</taxon>
        <taxon>Metazoa</taxon>
        <taxon>Ecdysozoa</taxon>
        <taxon>Arthropoda</taxon>
        <taxon>Chelicerata</taxon>
        <taxon>Arachnida</taxon>
        <taxon>Acari</taxon>
        <taxon>Parasitiformes</taxon>
        <taxon>Ixodida</taxon>
        <taxon>Ixodoidea</taxon>
        <taxon>Ixodidae</taxon>
        <taxon>Rhipicephalinae</taxon>
        <taxon>Rhipicephalus</taxon>
        <taxon>Rhipicephalus</taxon>
    </lineage>
</organism>
<evidence type="ECO:0000256" key="1">
    <source>
        <dbReference type="SAM" id="Phobius"/>
    </source>
</evidence>
<dbReference type="AlphaFoldDB" id="L7MJU6"/>
<keyword evidence="1" id="KW-0472">Membrane</keyword>
<reference evidence="2" key="1">
    <citation type="submission" date="2012-11" db="EMBL/GenBank/DDBJ databases">
        <authorList>
            <person name="Lucero-Rivera Y.E."/>
            <person name="Tovar-Ramirez D."/>
        </authorList>
    </citation>
    <scope>NUCLEOTIDE SEQUENCE</scope>
    <source>
        <tissue evidence="2">Salivary gland</tissue>
    </source>
</reference>
<name>L7MJU6_RHIPC</name>
<accession>L7MJU6</accession>